<dbReference type="AlphaFoldDB" id="A0A2S7YIL4"/>
<dbReference type="EMBL" id="JRHA01000006">
    <property type="protein sequence ID" value="PQK15692.1"/>
    <property type="molecule type" value="Genomic_DNA"/>
</dbReference>
<keyword evidence="2" id="KW-0521">NADP</keyword>
<gene>
    <name evidence="5" type="ORF">BB8028_0006g00150</name>
</gene>
<keyword evidence="3" id="KW-0560">Oxidoreductase</keyword>
<evidence type="ECO:0000256" key="4">
    <source>
        <dbReference type="SAM" id="MobiDB-lite"/>
    </source>
</evidence>
<feature type="region of interest" description="Disordered" evidence="4">
    <location>
        <begin position="287"/>
        <end position="312"/>
    </location>
</feature>
<comment type="similarity">
    <text evidence="1">Belongs to the short-chain dehydrogenases/reductases (SDR) family.</text>
</comment>
<dbReference type="PRINTS" id="PR00080">
    <property type="entry name" value="SDRFAMILY"/>
</dbReference>
<dbReference type="PROSITE" id="PS00061">
    <property type="entry name" value="ADH_SHORT"/>
    <property type="match status" value="1"/>
</dbReference>
<sequence length="343" mass="37358">MHPSRINLIKLPASHIRTRLSICNFRAGLHTHFSSRIIPHYFSIVPFSMSKSEGGGFKPVPQAQAQNLPGSERDMAPSSESTKLEGKDKHHEYLAAGKLKGNKALITGGDSGIGRSIAVLFAREGSDVTIVYLPEEEQDANDTKKMVEKEGRKCLLVAGDLMDNKTCLQAVEKHVKEFGVIHTLVNNASKQIMCTDLAEINLDDVESTFRSNILQMFAITKYALPHMQRGGSIINTTSTVAFRGTAAMVDYSATKGAITSFTRSLAKQLLPKGIRVNAVAPGPVHTPLQPASRPPEQMEGFGKKSQLGRPGQPSEIAPSFIFLASKDSELYYGQILHAYPLGD</sequence>
<evidence type="ECO:0000256" key="1">
    <source>
        <dbReference type="ARBA" id="ARBA00006484"/>
    </source>
</evidence>
<dbReference type="InterPro" id="IPR020904">
    <property type="entry name" value="Sc_DH/Rdtase_CS"/>
</dbReference>
<comment type="caution">
    <text evidence="5">The sequence shown here is derived from an EMBL/GenBank/DDBJ whole genome shotgun (WGS) entry which is preliminary data.</text>
</comment>
<dbReference type="PANTHER" id="PTHR48107">
    <property type="entry name" value="NADPH-DEPENDENT ALDEHYDE REDUCTASE-LIKE PROTEIN, CHLOROPLASTIC-RELATED"/>
    <property type="match status" value="1"/>
</dbReference>
<dbReference type="InterPro" id="IPR036291">
    <property type="entry name" value="NAD(P)-bd_dom_sf"/>
</dbReference>
<proteinExistence type="inferred from homology"/>
<dbReference type="PANTHER" id="PTHR48107:SF16">
    <property type="entry name" value="NADPH-DEPENDENT ALDEHYDE REDUCTASE 1, CHLOROPLASTIC"/>
    <property type="match status" value="1"/>
</dbReference>
<dbReference type="OrthoDB" id="47007at2759"/>
<reference evidence="5 6" key="1">
    <citation type="submission" date="2016-07" db="EMBL/GenBank/DDBJ databases">
        <title>Comparative genomics of the entomopathogenic fungus Beauveria bassiana.</title>
        <authorList>
            <person name="Valero Jimenez C.A."/>
            <person name="Zwaan B.J."/>
            <person name="Van Kan J.A."/>
            <person name="Takken W."/>
            <person name="Debets A.J."/>
            <person name="Schoustra S.E."/>
            <person name="Koenraadt C.J."/>
        </authorList>
    </citation>
    <scope>NUCLEOTIDE SEQUENCE [LARGE SCALE GENOMIC DNA]</scope>
    <source>
        <strain evidence="5 6">ARSEF 8028</strain>
    </source>
</reference>
<dbReference type="GO" id="GO:0016614">
    <property type="term" value="F:oxidoreductase activity, acting on CH-OH group of donors"/>
    <property type="evidence" value="ECO:0007669"/>
    <property type="project" value="UniProtKB-ARBA"/>
</dbReference>
<dbReference type="SUPFAM" id="SSF51735">
    <property type="entry name" value="NAD(P)-binding Rossmann-fold domains"/>
    <property type="match status" value="1"/>
</dbReference>
<protein>
    <submittedName>
        <fullName evidence="5">Uncharacterized protein</fullName>
    </submittedName>
</protein>
<feature type="region of interest" description="Disordered" evidence="4">
    <location>
        <begin position="55"/>
        <end position="87"/>
    </location>
</feature>
<evidence type="ECO:0000313" key="6">
    <source>
        <dbReference type="Proteomes" id="UP000237441"/>
    </source>
</evidence>
<evidence type="ECO:0000313" key="5">
    <source>
        <dbReference type="EMBL" id="PQK15692.1"/>
    </source>
</evidence>
<dbReference type="FunFam" id="3.40.50.720:FF:000084">
    <property type="entry name" value="Short-chain dehydrogenase reductase"/>
    <property type="match status" value="1"/>
</dbReference>
<name>A0A2S7YIL4_BEABA</name>
<dbReference type="InterPro" id="IPR002347">
    <property type="entry name" value="SDR_fam"/>
</dbReference>
<dbReference type="PRINTS" id="PR00081">
    <property type="entry name" value="GDHRDH"/>
</dbReference>
<evidence type="ECO:0000256" key="3">
    <source>
        <dbReference type="ARBA" id="ARBA00023002"/>
    </source>
</evidence>
<organism evidence="5 6">
    <name type="scientific">Beauveria bassiana</name>
    <name type="common">White muscardine disease fungus</name>
    <name type="synonym">Tritirachium shiotae</name>
    <dbReference type="NCBI Taxonomy" id="176275"/>
    <lineage>
        <taxon>Eukaryota</taxon>
        <taxon>Fungi</taxon>
        <taxon>Dikarya</taxon>
        <taxon>Ascomycota</taxon>
        <taxon>Pezizomycotina</taxon>
        <taxon>Sordariomycetes</taxon>
        <taxon>Hypocreomycetidae</taxon>
        <taxon>Hypocreales</taxon>
        <taxon>Cordycipitaceae</taxon>
        <taxon>Beauveria</taxon>
    </lineage>
</organism>
<dbReference type="Pfam" id="PF13561">
    <property type="entry name" value="adh_short_C2"/>
    <property type="match status" value="1"/>
</dbReference>
<evidence type="ECO:0000256" key="2">
    <source>
        <dbReference type="ARBA" id="ARBA00022857"/>
    </source>
</evidence>
<dbReference type="Gene3D" id="3.40.50.720">
    <property type="entry name" value="NAD(P)-binding Rossmann-like Domain"/>
    <property type="match status" value="1"/>
</dbReference>
<dbReference type="Proteomes" id="UP000237441">
    <property type="component" value="Unassembled WGS sequence"/>
</dbReference>
<accession>A0A2S7YIL4</accession>